<name>A0A9Q4FYB0_SALAG</name>
<keyword evidence="1" id="KW-0175">Coiled coil</keyword>
<feature type="coiled-coil region" evidence="1">
    <location>
        <begin position="18"/>
        <end position="52"/>
    </location>
</feature>
<evidence type="ECO:0000313" key="2">
    <source>
        <dbReference type="EMBL" id="MCR6097470.1"/>
    </source>
</evidence>
<protein>
    <submittedName>
        <fullName evidence="2">DUF5082 family protein</fullName>
    </submittedName>
</protein>
<dbReference type="RefSeq" id="WP_257821858.1">
    <property type="nucleotide sequence ID" value="NZ_JABXYM010000001.1"/>
</dbReference>
<comment type="caution">
    <text evidence="2">The sequence shown here is derived from an EMBL/GenBank/DDBJ whole genome shotgun (WGS) entry which is preliminary data.</text>
</comment>
<keyword evidence="3" id="KW-1185">Reference proteome</keyword>
<dbReference type="AlphaFoldDB" id="A0A9Q4FYB0"/>
<reference evidence="2" key="1">
    <citation type="submission" date="2020-06" db="EMBL/GenBank/DDBJ databases">
        <title>Insight into the genomes of haloalkaliphilic bacilli from Kenyan soda lakes.</title>
        <authorList>
            <person name="Mwirichia R."/>
            <person name="Villamizar G.C."/>
            <person name="Poehlein A."/>
            <person name="Mugweru J."/>
            <person name="Kipnyargis A."/>
            <person name="Kiplimo D."/>
            <person name="Orwa P."/>
            <person name="Daniel R."/>
        </authorList>
    </citation>
    <scope>NUCLEOTIDE SEQUENCE</scope>
    <source>
        <strain evidence="2">B1096_S55</strain>
    </source>
</reference>
<gene>
    <name evidence="2" type="ORF">HXA33_13030</name>
</gene>
<organism evidence="2 3">
    <name type="scientific">Salipaludibacillus agaradhaerens</name>
    <name type="common">Bacillus agaradhaerens</name>
    <dbReference type="NCBI Taxonomy" id="76935"/>
    <lineage>
        <taxon>Bacteria</taxon>
        <taxon>Bacillati</taxon>
        <taxon>Bacillota</taxon>
        <taxon>Bacilli</taxon>
        <taxon>Bacillales</taxon>
        <taxon>Bacillaceae</taxon>
    </lineage>
</organism>
<accession>A0A9Q4FYB0</accession>
<dbReference type="Proteomes" id="UP001057753">
    <property type="component" value="Unassembled WGS sequence"/>
</dbReference>
<sequence>MLDLYRINRDLMVMQGAMNSANSRLAGKKEELERLEKALTDLKENKSNFKDQKDVCLDPELTVHTLHGKNARQLDDLKKGDIQASFVGIPNEQISQAESDLSAQVTAIKQEIGSIESNIATMESKHRQLITERQEVLNLS</sequence>
<proteinExistence type="predicted"/>
<dbReference type="EMBL" id="JABXYM010000001">
    <property type="protein sequence ID" value="MCR6097470.1"/>
    <property type="molecule type" value="Genomic_DNA"/>
</dbReference>
<evidence type="ECO:0000256" key="1">
    <source>
        <dbReference type="SAM" id="Coils"/>
    </source>
</evidence>
<evidence type="ECO:0000313" key="3">
    <source>
        <dbReference type="Proteomes" id="UP001057753"/>
    </source>
</evidence>